<proteinExistence type="predicted"/>
<gene>
    <name evidence="1" type="ORF">AB0887_18815</name>
</gene>
<organism evidence="1 2">
    <name type="scientific">Streptomyces huasconensis</name>
    <dbReference type="NCBI Taxonomy" id="1854574"/>
    <lineage>
        <taxon>Bacteria</taxon>
        <taxon>Bacillati</taxon>
        <taxon>Actinomycetota</taxon>
        <taxon>Actinomycetes</taxon>
        <taxon>Kitasatosporales</taxon>
        <taxon>Streptomycetaceae</taxon>
        <taxon>Streptomyces</taxon>
    </lineage>
</organism>
<dbReference type="RefSeq" id="WP_359780219.1">
    <property type="nucleotide sequence ID" value="NZ_JBEYRR010000007.1"/>
</dbReference>
<sequence length="45" mass="4891">MWTVSSCQTTPGLQRSDRLFEGFAARYHAGTGALLDACQGQVCEQ</sequence>
<accession>A0ABV3LWZ1</accession>
<name>A0ABV3LWZ1_9ACTN</name>
<dbReference type="EMBL" id="JBEYRS010000007">
    <property type="protein sequence ID" value="MEW2363978.1"/>
    <property type="molecule type" value="Genomic_DNA"/>
</dbReference>
<evidence type="ECO:0000313" key="1">
    <source>
        <dbReference type="EMBL" id="MEW2363978.1"/>
    </source>
</evidence>
<comment type="caution">
    <text evidence="1">The sequence shown here is derived from an EMBL/GenBank/DDBJ whole genome shotgun (WGS) entry which is preliminary data.</text>
</comment>
<reference evidence="1 2" key="1">
    <citation type="submission" date="2024-06" db="EMBL/GenBank/DDBJ databases">
        <title>The Natural Products Discovery Center: Release of the First 8490 Sequenced Strains for Exploring Actinobacteria Biosynthetic Diversity.</title>
        <authorList>
            <person name="Kalkreuter E."/>
            <person name="Kautsar S.A."/>
            <person name="Yang D."/>
            <person name="Bader C.D."/>
            <person name="Teijaro C.N."/>
            <person name="Fluegel L."/>
            <person name="Davis C.M."/>
            <person name="Simpson J.R."/>
            <person name="Lauterbach L."/>
            <person name="Steele A.D."/>
            <person name="Gui C."/>
            <person name="Meng S."/>
            <person name="Li G."/>
            <person name="Viehrig K."/>
            <person name="Ye F."/>
            <person name="Su P."/>
            <person name="Kiefer A.F."/>
            <person name="Nichols A."/>
            <person name="Cepeda A.J."/>
            <person name="Yan W."/>
            <person name="Fan B."/>
            <person name="Jiang Y."/>
            <person name="Adhikari A."/>
            <person name="Zheng C.-J."/>
            <person name="Schuster L."/>
            <person name="Cowan T.M."/>
            <person name="Smanski M.J."/>
            <person name="Chevrette M.G."/>
            <person name="De Carvalho L.P.S."/>
            <person name="Shen B."/>
        </authorList>
    </citation>
    <scope>NUCLEOTIDE SEQUENCE [LARGE SCALE GENOMIC DNA]</scope>
    <source>
        <strain evidence="1 2">NPDC047833</strain>
    </source>
</reference>
<evidence type="ECO:0000313" key="2">
    <source>
        <dbReference type="Proteomes" id="UP001553843"/>
    </source>
</evidence>
<dbReference type="Proteomes" id="UP001553843">
    <property type="component" value="Unassembled WGS sequence"/>
</dbReference>
<protein>
    <submittedName>
        <fullName evidence="1">Uncharacterized protein</fullName>
    </submittedName>
</protein>
<keyword evidence="2" id="KW-1185">Reference proteome</keyword>